<dbReference type="InterPro" id="IPR043894">
    <property type="entry name" value="MupG_C"/>
</dbReference>
<proteinExistence type="predicted"/>
<evidence type="ECO:0000259" key="2">
    <source>
        <dbReference type="Pfam" id="PF19200"/>
    </source>
</evidence>
<dbReference type="Proteomes" id="UP001597221">
    <property type="component" value="Unassembled WGS sequence"/>
</dbReference>
<feature type="domain" description="6-phospho-N-acetylmuramidase N-terminal" evidence="2">
    <location>
        <begin position="2"/>
        <end position="231"/>
    </location>
</feature>
<dbReference type="SUPFAM" id="SSF51445">
    <property type="entry name" value="(Trans)glycosidases"/>
    <property type="match status" value="1"/>
</dbReference>
<reference evidence="4" key="1">
    <citation type="journal article" date="2019" name="Int. J. Syst. Evol. Microbiol.">
        <title>The Global Catalogue of Microorganisms (GCM) 10K type strain sequencing project: providing services to taxonomists for standard genome sequencing and annotation.</title>
        <authorList>
            <consortium name="The Broad Institute Genomics Platform"/>
            <consortium name="The Broad Institute Genome Sequencing Center for Infectious Disease"/>
            <person name="Wu L."/>
            <person name="Ma J."/>
        </authorList>
    </citation>
    <scope>NUCLEOTIDE SEQUENCE [LARGE SCALE GENOMIC DNA]</scope>
    <source>
        <strain evidence="4">CGMCC 1.12376</strain>
    </source>
</reference>
<dbReference type="Gene3D" id="3.20.20.70">
    <property type="entry name" value="Aldolase class I"/>
    <property type="match status" value="1"/>
</dbReference>
<dbReference type="InterPro" id="IPR013785">
    <property type="entry name" value="Aldolase_TIM"/>
</dbReference>
<organism evidence="3 4">
    <name type="scientific">Oceanobacillus luteolus</name>
    <dbReference type="NCBI Taxonomy" id="1274358"/>
    <lineage>
        <taxon>Bacteria</taxon>
        <taxon>Bacillati</taxon>
        <taxon>Bacillota</taxon>
        <taxon>Bacilli</taxon>
        <taxon>Bacillales</taxon>
        <taxon>Bacillaceae</taxon>
        <taxon>Oceanobacillus</taxon>
    </lineage>
</organism>
<dbReference type="PANTHER" id="PTHR38435">
    <property type="match status" value="1"/>
</dbReference>
<dbReference type="EMBL" id="JBHUDE010000158">
    <property type="protein sequence ID" value="MFD1609487.1"/>
    <property type="molecule type" value="Genomic_DNA"/>
</dbReference>
<dbReference type="InterPro" id="IPR008589">
    <property type="entry name" value="MupG"/>
</dbReference>
<dbReference type="InterPro" id="IPR043797">
    <property type="entry name" value="MupG_N"/>
</dbReference>
<dbReference type="InterPro" id="IPR029000">
    <property type="entry name" value="Cyclophilin-like_dom_sf"/>
</dbReference>
<protein>
    <submittedName>
        <fullName evidence="3">DUF871 domain-containing protein</fullName>
    </submittedName>
</protein>
<dbReference type="InterPro" id="IPR017853">
    <property type="entry name" value="GH"/>
</dbReference>
<feature type="domain" description="6-phospho-N-acetylmuramidase C-terminal" evidence="1">
    <location>
        <begin position="250"/>
        <end position="353"/>
    </location>
</feature>
<evidence type="ECO:0000313" key="3">
    <source>
        <dbReference type="EMBL" id="MFD1609487.1"/>
    </source>
</evidence>
<sequence length="356" mass="40469">MLGISIYLGNEPIKEQVPYIRKMREHGFQCIFTSLHIPEDDQTMYGEQLQALGKVAVELDMELMADISPHSLDSLGLDWKTADQLLDWGLSGLRIDYGIDEEIIIDLSHKMRIALNASTITSDELIRLKAKGLHMKNVEAWHNYYPRPETGLGSSDFIQKNNELKETGITVMAFIPGDDQLRGPLYEKLPTLEKHRTYSPFAAYLDLLVAEVDKIVVGDIGMSEESLEQFQAYKNKQFILRGTPSAEADENLVKTASESFTNRADPARDVIRAVESRSYAQYGNVIVQPKHTVERPAGTVTIDNERYRRYQGEIQITLTDLPADERVNVLGRVVPEDFPILQWIKANQKFKLKWLS</sequence>
<dbReference type="SUPFAM" id="SSF50891">
    <property type="entry name" value="Cyclophilin-like"/>
    <property type="match status" value="1"/>
</dbReference>
<comment type="caution">
    <text evidence="3">The sequence shown here is derived from an EMBL/GenBank/DDBJ whole genome shotgun (WGS) entry which is preliminary data.</text>
</comment>
<evidence type="ECO:0000313" key="4">
    <source>
        <dbReference type="Proteomes" id="UP001597221"/>
    </source>
</evidence>
<evidence type="ECO:0000259" key="1">
    <source>
        <dbReference type="Pfam" id="PF05913"/>
    </source>
</evidence>
<dbReference type="PANTHER" id="PTHR38435:SF2">
    <property type="entry name" value="DUF871 DOMAIN-CONTAINING PROTEIN"/>
    <property type="match status" value="1"/>
</dbReference>
<name>A0ABW4HWF3_9BACI</name>
<dbReference type="Gene3D" id="2.40.100.10">
    <property type="entry name" value="Cyclophilin-like"/>
    <property type="match status" value="1"/>
</dbReference>
<dbReference type="Pfam" id="PF05913">
    <property type="entry name" value="MupG_C"/>
    <property type="match status" value="1"/>
</dbReference>
<accession>A0ABW4HWF3</accession>
<dbReference type="Pfam" id="PF19200">
    <property type="entry name" value="MupG_N"/>
    <property type="match status" value="1"/>
</dbReference>
<dbReference type="RefSeq" id="WP_251515138.1">
    <property type="nucleotide sequence ID" value="NZ_JAMBON010000023.1"/>
</dbReference>
<gene>
    <name evidence="3" type="ORF">ACFSBH_17865</name>
</gene>
<keyword evidence="4" id="KW-1185">Reference proteome</keyword>